<dbReference type="GO" id="GO:0048029">
    <property type="term" value="F:monosaccharide binding"/>
    <property type="evidence" value="ECO:0007669"/>
    <property type="project" value="TreeGrafter"/>
</dbReference>
<dbReference type="InterPro" id="IPR035476">
    <property type="entry name" value="SIS_PGI_1"/>
</dbReference>
<dbReference type="RefSeq" id="WP_090247658.1">
    <property type="nucleotide sequence ID" value="NZ_FPAS01000002.1"/>
</dbReference>
<dbReference type="PANTHER" id="PTHR11469:SF1">
    <property type="entry name" value="GLUCOSE-6-PHOSPHATE ISOMERASE"/>
    <property type="match status" value="1"/>
</dbReference>
<dbReference type="GO" id="GO:0004347">
    <property type="term" value="F:glucose-6-phosphate isomerase activity"/>
    <property type="evidence" value="ECO:0007669"/>
    <property type="project" value="UniProtKB-UniRule"/>
</dbReference>
<comment type="similarity">
    <text evidence="4 5">Belongs to the GPI family.</text>
</comment>
<evidence type="ECO:0000256" key="3">
    <source>
        <dbReference type="ARBA" id="ARBA00023235"/>
    </source>
</evidence>
<dbReference type="CDD" id="cd05015">
    <property type="entry name" value="SIS_PGI_1"/>
    <property type="match status" value="1"/>
</dbReference>
<feature type="active site" evidence="4">
    <location>
        <position position="354"/>
    </location>
</feature>
<dbReference type="Pfam" id="PF00342">
    <property type="entry name" value="PGI"/>
    <property type="match status" value="1"/>
</dbReference>
<sequence>MNLSMPNKSEIISEHRNVSIADIELDFSLSKLNDGKVDRSLEEFLLDEKFITGIKSLFGDNKLNLSENRSEDHIALRDLEENYKFSIAEEVKAVEVKQSDFIKQFHNDVDSGLFEAVIILGVGGSTLGISLVAQALEVNFDTSVDYLVVDNVDSFFVNKVRKDYDLSKCLFVISSKTFTTLETMTMARVFKDELITLKGSKSTWQSNFIAITANESLAQDFGLEKKRVFRFWDSISGRFSIWSAIGMPLDLIFGSETHLELRKGAAKLDKEVIENLSIENSVFQYAYRQYVNLKVFDSKAEAIVAYDSSLSKLSDYLQQLYMESLGKAYTSEGEQILQYTCPLIFGGVGTNDQHSYFQLLHQGKQVIPVTFIEVKNKKRDKYNLQGVLNKNLSAQRKALFEGRLQEGKPLCRQFYGGRPNVKLSMEELTPFTLGQLMAFYEHVVFALSQFQQVNCFDQWGVELGKELYKENQK</sequence>
<evidence type="ECO:0000256" key="1">
    <source>
        <dbReference type="ARBA" id="ARBA00022432"/>
    </source>
</evidence>
<evidence type="ECO:0000313" key="7">
    <source>
        <dbReference type="Proteomes" id="UP000236454"/>
    </source>
</evidence>
<keyword evidence="2 4" id="KW-0324">Glycolysis</keyword>
<organism evidence="6 7">
    <name type="scientific">Lishizhenia tianjinensis</name>
    <dbReference type="NCBI Taxonomy" id="477690"/>
    <lineage>
        <taxon>Bacteria</taxon>
        <taxon>Pseudomonadati</taxon>
        <taxon>Bacteroidota</taxon>
        <taxon>Flavobacteriia</taxon>
        <taxon>Flavobacteriales</taxon>
        <taxon>Crocinitomicaceae</taxon>
        <taxon>Lishizhenia</taxon>
    </lineage>
</organism>
<accession>A0A1I6ZJ92</accession>
<evidence type="ECO:0000256" key="5">
    <source>
        <dbReference type="RuleBase" id="RU000612"/>
    </source>
</evidence>
<dbReference type="InterPro" id="IPR001672">
    <property type="entry name" value="G6P_Isomerase"/>
</dbReference>
<dbReference type="GO" id="GO:0006094">
    <property type="term" value="P:gluconeogenesis"/>
    <property type="evidence" value="ECO:0007669"/>
    <property type="project" value="UniProtKB-UniRule"/>
</dbReference>
<dbReference type="EC" id="5.3.1.9" evidence="4"/>
<dbReference type="GO" id="GO:0051156">
    <property type="term" value="P:glucose 6-phosphate metabolic process"/>
    <property type="evidence" value="ECO:0007669"/>
    <property type="project" value="TreeGrafter"/>
</dbReference>
<dbReference type="GO" id="GO:0097367">
    <property type="term" value="F:carbohydrate derivative binding"/>
    <property type="evidence" value="ECO:0007669"/>
    <property type="project" value="InterPro"/>
</dbReference>
<dbReference type="PROSITE" id="PS51463">
    <property type="entry name" value="P_GLUCOSE_ISOMERASE_3"/>
    <property type="match status" value="1"/>
</dbReference>
<keyword evidence="4" id="KW-0963">Cytoplasm</keyword>
<comment type="function">
    <text evidence="4">Catalyzes the reversible isomerization of glucose-6-phosphate to fructose-6-phosphate.</text>
</comment>
<dbReference type="PANTHER" id="PTHR11469">
    <property type="entry name" value="GLUCOSE-6-PHOSPHATE ISOMERASE"/>
    <property type="match status" value="1"/>
</dbReference>
<evidence type="ECO:0000313" key="6">
    <source>
        <dbReference type="EMBL" id="SFT62749.1"/>
    </source>
</evidence>
<protein>
    <recommendedName>
        <fullName evidence="4">Glucose-6-phosphate isomerase</fullName>
        <shortName evidence="4">GPI</shortName>
        <ecNumber evidence="4">5.3.1.9</ecNumber>
    </recommendedName>
    <alternativeName>
        <fullName evidence="4">Phosphoglucose isomerase</fullName>
        <shortName evidence="4">PGI</shortName>
    </alternativeName>
    <alternativeName>
        <fullName evidence="4">Phosphohexose isomerase</fullName>
        <shortName evidence="4">PHI</shortName>
    </alternativeName>
</protein>
<dbReference type="UniPathway" id="UPA00138"/>
<feature type="active site" description="Proton donor" evidence="4">
    <location>
        <position position="323"/>
    </location>
</feature>
<dbReference type="OrthoDB" id="140919at2"/>
<feature type="active site" evidence="4">
    <location>
        <position position="465"/>
    </location>
</feature>
<dbReference type="InterPro" id="IPR035482">
    <property type="entry name" value="SIS_PGI_2"/>
</dbReference>
<dbReference type="EMBL" id="FPAS01000002">
    <property type="protein sequence ID" value="SFT62749.1"/>
    <property type="molecule type" value="Genomic_DNA"/>
</dbReference>
<dbReference type="InterPro" id="IPR046348">
    <property type="entry name" value="SIS_dom_sf"/>
</dbReference>
<dbReference type="Proteomes" id="UP000236454">
    <property type="component" value="Unassembled WGS sequence"/>
</dbReference>
<dbReference type="Gene3D" id="3.40.50.10490">
    <property type="entry name" value="Glucose-6-phosphate isomerase like protein, domain 1"/>
    <property type="match status" value="2"/>
</dbReference>
<keyword evidence="1 4" id="KW-0312">Gluconeogenesis</keyword>
<reference evidence="6 7" key="1">
    <citation type="submission" date="2016-10" db="EMBL/GenBank/DDBJ databases">
        <authorList>
            <person name="de Groot N.N."/>
        </authorList>
    </citation>
    <scope>NUCLEOTIDE SEQUENCE [LARGE SCALE GENOMIC DNA]</scope>
    <source>
        <strain evidence="6 7">CGMCC 1.7005</strain>
    </source>
</reference>
<comment type="pathway">
    <text evidence="4">Carbohydrate biosynthesis; gluconeogenesis.</text>
</comment>
<comment type="catalytic activity">
    <reaction evidence="4 5">
        <text>alpha-D-glucose 6-phosphate = beta-D-fructose 6-phosphate</text>
        <dbReference type="Rhea" id="RHEA:11816"/>
        <dbReference type="ChEBI" id="CHEBI:57634"/>
        <dbReference type="ChEBI" id="CHEBI:58225"/>
        <dbReference type="EC" id="5.3.1.9"/>
    </reaction>
</comment>
<name>A0A1I6ZJ92_9FLAO</name>
<comment type="pathway">
    <text evidence="4 5">Carbohydrate degradation; glycolysis; D-glyceraldehyde 3-phosphate and glycerone phosphate from D-glucose: step 2/4.</text>
</comment>
<keyword evidence="3 4" id="KW-0413">Isomerase</keyword>
<keyword evidence="7" id="KW-1185">Reference proteome</keyword>
<dbReference type="PRINTS" id="PR00662">
    <property type="entry name" value="G6PISOMERASE"/>
</dbReference>
<evidence type="ECO:0000256" key="4">
    <source>
        <dbReference type="HAMAP-Rule" id="MF_00473"/>
    </source>
</evidence>
<proteinExistence type="inferred from homology"/>
<dbReference type="GO" id="GO:0005829">
    <property type="term" value="C:cytosol"/>
    <property type="evidence" value="ECO:0007669"/>
    <property type="project" value="TreeGrafter"/>
</dbReference>
<dbReference type="HAMAP" id="MF_00473">
    <property type="entry name" value="G6P_isomerase"/>
    <property type="match status" value="1"/>
</dbReference>
<comment type="subcellular location">
    <subcellularLocation>
        <location evidence="4">Cytoplasm</location>
    </subcellularLocation>
</comment>
<gene>
    <name evidence="4" type="primary">pgi</name>
    <name evidence="6" type="ORF">SAMN05216474_1408</name>
</gene>
<dbReference type="SUPFAM" id="SSF53697">
    <property type="entry name" value="SIS domain"/>
    <property type="match status" value="1"/>
</dbReference>
<dbReference type="GO" id="GO:0006096">
    <property type="term" value="P:glycolytic process"/>
    <property type="evidence" value="ECO:0007669"/>
    <property type="project" value="UniProtKB-UniRule"/>
</dbReference>
<dbReference type="AlphaFoldDB" id="A0A1I6ZJ92"/>
<dbReference type="CDD" id="cd05016">
    <property type="entry name" value="SIS_PGI_2"/>
    <property type="match status" value="1"/>
</dbReference>
<evidence type="ECO:0000256" key="2">
    <source>
        <dbReference type="ARBA" id="ARBA00023152"/>
    </source>
</evidence>
<dbReference type="STRING" id="477690.SAMN05216474_1408"/>
<dbReference type="UniPathway" id="UPA00109">
    <property type="reaction ID" value="UER00181"/>
</dbReference>